<reference evidence="2" key="1">
    <citation type="submission" date="2021-10" db="EMBL/GenBank/DDBJ databases">
        <title>Melipona bicolor Genome sequencing and assembly.</title>
        <authorList>
            <person name="Araujo N.S."/>
            <person name="Arias M.C."/>
        </authorList>
    </citation>
    <scope>NUCLEOTIDE SEQUENCE</scope>
    <source>
        <strain evidence="2">USP_2M_L1-L4_2017</strain>
        <tissue evidence="2">Whole body</tissue>
    </source>
</reference>
<feature type="region of interest" description="Disordered" evidence="1">
    <location>
        <begin position="89"/>
        <end position="117"/>
    </location>
</feature>
<evidence type="ECO:0000313" key="2">
    <source>
        <dbReference type="EMBL" id="KAK1122815.1"/>
    </source>
</evidence>
<organism evidence="2 3">
    <name type="scientific">Melipona bicolor</name>
    <dbReference type="NCBI Taxonomy" id="60889"/>
    <lineage>
        <taxon>Eukaryota</taxon>
        <taxon>Metazoa</taxon>
        <taxon>Ecdysozoa</taxon>
        <taxon>Arthropoda</taxon>
        <taxon>Hexapoda</taxon>
        <taxon>Insecta</taxon>
        <taxon>Pterygota</taxon>
        <taxon>Neoptera</taxon>
        <taxon>Endopterygota</taxon>
        <taxon>Hymenoptera</taxon>
        <taxon>Apocrita</taxon>
        <taxon>Aculeata</taxon>
        <taxon>Apoidea</taxon>
        <taxon>Anthophila</taxon>
        <taxon>Apidae</taxon>
        <taxon>Melipona</taxon>
    </lineage>
</organism>
<evidence type="ECO:0000313" key="3">
    <source>
        <dbReference type="Proteomes" id="UP001177670"/>
    </source>
</evidence>
<protein>
    <submittedName>
        <fullName evidence="2">Uncharacterized protein</fullName>
    </submittedName>
</protein>
<dbReference type="Proteomes" id="UP001177670">
    <property type="component" value="Unassembled WGS sequence"/>
</dbReference>
<dbReference type="EMBL" id="JAHYIQ010000022">
    <property type="protein sequence ID" value="KAK1122815.1"/>
    <property type="molecule type" value="Genomic_DNA"/>
</dbReference>
<gene>
    <name evidence="2" type="ORF">K0M31_009257</name>
</gene>
<accession>A0AA40KJL0</accession>
<comment type="caution">
    <text evidence="2">The sequence shown here is derived from an EMBL/GenBank/DDBJ whole genome shotgun (WGS) entry which is preliminary data.</text>
</comment>
<evidence type="ECO:0000256" key="1">
    <source>
        <dbReference type="SAM" id="MobiDB-lite"/>
    </source>
</evidence>
<feature type="compositionally biased region" description="Basic and acidic residues" evidence="1">
    <location>
        <begin position="40"/>
        <end position="64"/>
    </location>
</feature>
<keyword evidence="3" id="KW-1185">Reference proteome</keyword>
<sequence length="117" mass="13703">MYSTWKSREFVQRERFKYSGCQAYNIKTKRIRLMASSGSKVREKERERLGREEVVQPRKSRLEETRRKGTRWLLKYSHLKPPKVVLTVTSIQRAQGPGDARPPENCGHVTDPPHPDP</sequence>
<name>A0AA40KJL0_9HYME</name>
<proteinExistence type="predicted"/>
<dbReference type="AlphaFoldDB" id="A0AA40KJL0"/>
<feature type="region of interest" description="Disordered" evidence="1">
    <location>
        <begin position="37"/>
        <end position="64"/>
    </location>
</feature>